<feature type="transmembrane region" description="Helical" evidence="1">
    <location>
        <begin position="187"/>
        <end position="207"/>
    </location>
</feature>
<keyword evidence="1" id="KW-1133">Transmembrane helix</keyword>
<sequence length="303" mass="35370">MLFAAVVLFAITRVENWGWTSLTVIAALFGVRKDMKGNLTWDQFLPPGLIAITLFFLIYKYANPLWHQVIGWQTQYIQHIFQWNEFFDRIPLNDGAIFRFWQPEWLTEYMKWVYSYGFALSYWICLIYSFFSKDVKKLLRYALAGYLLQVPLILPFYNTILLQEVWYVHGVPDMLQRMLTPEEAFTTAWNCFPSMHTSIAFAGLLLSRREKNPWFRLVAGIYCGSIILSTLYLQIHWVLDVIGGMIFAYCCVKLADWIIDSKKVTGWIGSWERLGVYLSVKFGNKNHSLSSPGNRKKANEETG</sequence>
<reference evidence="3" key="2">
    <citation type="submission" date="2023-03" db="EMBL/GenBank/DDBJ databases">
        <authorList>
            <person name="Obshta O."/>
            <person name="Zabrodski M.W."/>
            <person name="Soomro T."/>
            <person name="Wilson G."/>
            <person name="Masood F."/>
            <person name="Thebeau J."/>
            <person name="Bezerra Da Silva M.C."/>
            <person name="Raza F."/>
            <person name="Biganski S."/>
            <person name="Jose M."/>
            <person name="Camilli M."/>
            <person name="Kozii I.V."/>
            <person name="Kozii R.V."/>
            <person name="Simko E."/>
            <person name="Wood S.C."/>
        </authorList>
    </citation>
    <scope>NUCLEOTIDE SEQUENCE</scope>
    <source>
        <strain evidence="3">PL001</strain>
    </source>
</reference>
<feature type="transmembrane region" description="Helical" evidence="1">
    <location>
        <begin position="143"/>
        <end position="167"/>
    </location>
</feature>
<protein>
    <submittedName>
        <fullName evidence="3">Phosphatase PAP2 family protein</fullName>
    </submittedName>
</protein>
<dbReference type="InterPro" id="IPR000326">
    <property type="entry name" value="PAP2/HPO"/>
</dbReference>
<dbReference type="EMBL" id="JARQGV010000004">
    <property type="protein sequence ID" value="MDT2252134.1"/>
    <property type="molecule type" value="Genomic_DNA"/>
</dbReference>
<dbReference type="RefSeq" id="WP_023484087.1">
    <property type="nucleotide sequence ID" value="NZ_CP121102.1"/>
</dbReference>
<feature type="transmembrane region" description="Helical" evidence="1">
    <location>
        <begin position="214"/>
        <end position="235"/>
    </location>
</feature>
<feature type="transmembrane region" description="Helical" evidence="1">
    <location>
        <begin position="44"/>
        <end position="62"/>
    </location>
</feature>
<proteinExistence type="predicted"/>
<evidence type="ECO:0000313" key="4">
    <source>
        <dbReference type="Proteomes" id="UP001259239"/>
    </source>
</evidence>
<organism evidence="3 4">
    <name type="scientific">Paenibacillus larvae</name>
    <dbReference type="NCBI Taxonomy" id="1464"/>
    <lineage>
        <taxon>Bacteria</taxon>
        <taxon>Bacillati</taxon>
        <taxon>Bacillota</taxon>
        <taxon>Bacilli</taxon>
        <taxon>Bacillales</taxon>
        <taxon>Paenibacillaceae</taxon>
        <taxon>Paenibacillus</taxon>
    </lineage>
</organism>
<dbReference type="PANTHER" id="PTHR31310">
    <property type="match status" value="1"/>
</dbReference>
<dbReference type="Pfam" id="PF01569">
    <property type="entry name" value="PAP2"/>
    <property type="match status" value="1"/>
</dbReference>
<dbReference type="Proteomes" id="UP001259239">
    <property type="component" value="Unassembled WGS sequence"/>
</dbReference>
<evidence type="ECO:0000259" key="2">
    <source>
        <dbReference type="Pfam" id="PF01569"/>
    </source>
</evidence>
<dbReference type="AlphaFoldDB" id="A0AAP5N341"/>
<feature type="transmembrane region" description="Helical" evidence="1">
    <location>
        <begin position="16"/>
        <end position="32"/>
    </location>
</feature>
<name>A0AAP5N341_9BACL</name>
<feature type="domain" description="Phosphatidic acid phosphatase type 2/haloperoxidase" evidence="2">
    <location>
        <begin position="179"/>
        <end position="255"/>
    </location>
</feature>
<evidence type="ECO:0000313" key="3">
    <source>
        <dbReference type="EMBL" id="MDT2252134.1"/>
    </source>
</evidence>
<dbReference type="InterPro" id="IPR036938">
    <property type="entry name" value="PAP2/HPO_sf"/>
</dbReference>
<accession>A0AAP5N341</accession>
<comment type="caution">
    <text evidence="3">The sequence shown here is derived from an EMBL/GenBank/DDBJ whole genome shotgun (WGS) entry which is preliminary data.</text>
</comment>
<dbReference type="CDD" id="cd03386">
    <property type="entry name" value="PAP2_Aur1_like"/>
    <property type="match status" value="1"/>
</dbReference>
<feature type="transmembrane region" description="Helical" evidence="1">
    <location>
        <begin position="113"/>
        <end position="131"/>
    </location>
</feature>
<evidence type="ECO:0000256" key="1">
    <source>
        <dbReference type="SAM" id="Phobius"/>
    </source>
</evidence>
<keyword evidence="1" id="KW-0812">Transmembrane</keyword>
<keyword evidence="1" id="KW-0472">Membrane</keyword>
<reference evidence="3" key="1">
    <citation type="journal article" date="2023" name="J. Vet. Diagn. Invest.">
        <title>Oxytetracycline-resistant Paenibacillus larvae identified in commercial beekeeping operations in Saskatchewan using pooled honey sampling.</title>
        <authorList>
            <person name="Obshta O."/>
            <person name="Zabrodski M.W."/>
            <person name="Soomro T."/>
            <person name="Wilson G."/>
            <person name="Masood F."/>
            <person name="Thebeau J."/>
            <person name="Silva M.C.B."/>
            <person name="Biganski S."/>
            <person name="Kozii I.V."/>
            <person name="Koziy R.V."/>
            <person name="Raza M.F."/>
            <person name="Jose M.S."/>
            <person name="Simko E."/>
            <person name="Wood S.C."/>
        </authorList>
    </citation>
    <scope>NUCLEOTIDE SEQUENCE</scope>
    <source>
        <strain evidence="3">PL001</strain>
    </source>
</reference>
<dbReference type="Gene3D" id="1.20.144.10">
    <property type="entry name" value="Phosphatidic acid phosphatase type 2/haloperoxidase"/>
    <property type="match status" value="1"/>
</dbReference>
<dbReference type="PANTHER" id="PTHR31310:SF7">
    <property type="entry name" value="PA-PHOSPHATASE RELATED-FAMILY PROTEIN DDB_G0268928"/>
    <property type="match status" value="1"/>
</dbReference>
<dbReference type="InterPro" id="IPR052185">
    <property type="entry name" value="IPC_Synthase-Related"/>
</dbReference>
<dbReference type="SUPFAM" id="SSF48317">
    <property type="entry name" value="Acid phosphatase/Vanadium-dependent haloperoxidase"/>
    <property type="match status" value="1"/>
</dbReference>
<feature type="transmembrane region" description="Helical" evidence="1">
    <location>
        <begin position="241"/>
        <end position="259"/>
    </location>
</feature>
<gene>
    <name evidence="3" type="ORF">P7H09_12860</name>
</gene>